<dbReference type="EMBL" id="CP000155">
    <property type="protein sequence ID" value="ABC30397.1"/>
    <property type="molecule type" value="Genomic_DNA"/>
</dbReference>
<dbReference type="AlphaFoldDB" id="Q2SG27"/>
<dbReference type="Gene3D" id="2.80.10.50">
    <property type="match status" value="1"/>
</dbReference>
<keyword evidence="7" id="KW-0564">Palmitate</keyword>
<dbReference type="Pfam" id="PF03498">
    <property type="entry name" value="CDtoxinA"/>
    <property type="match status" value="1"/>
</dbReference>
<dbReference type="GO" id="GO:0009279">
    <property type="term" value="C:cell outer membrane"/>
    <property type="evidence" value="ECO:0007669"/>
    <property type="project" value="UniProtKB-SubCell"/>
</dbReference>
<dbReference type="SUPFAM" id="SSF50370">
    <property type="entry name" value="Ricin B-like lectins"/>
    <property type="match status" value="1"/>
</dbReference>
<evidence type="ECO:0000256" key="2">
    <source>
        <dbReference type="ARBA" id="ARBA00022656"/>
    </source>
</evidence>
<proteinExistence type="predicted"/>
<dbReference type="STRING" id="349521.HCH_03657"/>
<dbReference type="Proteomes" id="UP000000238">
    <property type="component" value="Chromosome"/>
</dbReference>
<evidence type="ECO:0000313" key="11">
    <source>
        <dbReference type="EMBL" id="ABC30397.1"/>
    </source>
</evidence>
<feature type="chain" id="PRO_5004215400" evidence="10">
    <location>
        <begin position="22"/>
        <end position="173"/>
    </location>
</feature>
<keyword evidence="9" id="KW-0449">Lipoprotein</keyword>
<feature type="signal peptide" evidence="10">
    <location>
        <begin position="1"/>
        <end position="21"/>
    </location>
</feature>
<evidence type="ECO:0000256" key="10">
    <source>
        <dbReference type="SAM" id="SignalP"/>
    </source>
</evidence>
<keyword evidence="2" id="KW-0800">Toxin</keyword>
<evidence type="ECO:0000256" key="4">
    <source>
        <dbReference type="ARBA" id="ARBA00022734"/>
    </source>
</evidence>
<keyword evidence="4" id="KW-0430">Lectin</keyword>
<dbReference type="InterPro" id="IPR035992">
    <property type="entry name" value="Ricin_B-like_lectins"/>
</dbReference>
<evidence type="ECO:0000256" key="6">
    <source>
        <dbReference type="ARBA" id="ARBA00023136"/>
    </source>
</evidence>
<accession>Q2SG27</accession>
<keyword evidence="5" id="KW-0843">Virulence</keyword>
<organism evidence="11 12">
    <name type="scientific">Hahella chejuensis (strain KCTC 2396)</name>
    <dbReference type="NCBI Taxonomy" id="349521"/>
    <lineage>
        <taxon>Bacteria</taxon>
        <taxon>Pseudomonadati</taxon>
        <taxon>Pseudomonadota</taxon>
        <taxon>Gammaproteobacteria</taxon>
        <taxon>Oceanospirillales</taxon>
        <taxon>Hahellaceae</taxon>
        <taxon>Hahella</taxon>
    </lineage>
</organism>
<evidence type="ECO:0000256" key="9">
    <source>
        <dbReference type="ARBA" id="ARBA00023288"/>
    </source>
</evidence>
<name>Q2SG27_HAHCH</name>
<keyword evidence="12" id="KW-1185">Reference proteome</keyword>
<sequence>MLSRILPALIISAAIAQTSHAQDYVNAALENVYTGQLLVNYHNGAGYVFTYPAYEYTGSDFERINWRTEYLADGSLRFRNAYYTDVCLHVDSDYSGVYTQACDNSDHQRFTPIYTSTGAVQLQNRSNSNCLYVDSGSSNSSVYHKSCSNGSIDATELWVITVPRGAANSLPTQ</sequence>
<dbReference type="OrthoDB" id="6481058at2"/>
<evidence type="ECO:0000256" key="1">
    <source>
        <dbReference type="ARBA" id="ARBA00004459"/>
    </source>
</evidence>
<evidence type="ECO:0000256" key="7">
    <source>
        <dbReference type="ARBA" id="ARBA00023139"/>
    </source>
</evidence>
<protein>
    <submittedName>
        <fullName evidence="11">Uncharacterized protein</fullName>
    </submittedName>
</protein>
<keyword evidence="8" id="KW-0998">Cell outer membrane</keyword>
<evidence type="ECO:0000256" key="8">
    <source>
        <dbReference type="ARBA" id="ARBA00023237"/>
    </source>
</evidence>
<gene>
    <name evidence="11" type="ordered locus">HCH_03657</name>
</gene>
<dbReference type="PROSITE" id="PS50231">
    <property type="entry name" value="RICIN_B_LECTIN"/>
    <property type="match status" value="1"/>
</dbReference>
<dbReference type="HOGENOM" id="CLU_1545472_0_0_6"/>
<evidence type="ECO:0000256" key="5">
    <source>
        <dbReference type="ARBA" id="ARBA00023026"/>
    </source>
</evidence>
<dbReference type="InterPro" id="IPR003558">
    <property type="entry name" value="CDtoxinA/C"/>
</dbReference>
<keyword evidence="3 10" id="KW-0732">Signal</keyword>
<dbReference type="KEGG" id="hch:HCH_03657"/>
<dbReference type="RefSeq" id="WP_011397465.1">
    <property type="nucleotide sequence ID" value="NC_007645.1"/>
</dbReference>
<dbReference type="GO" id="GO:0090729">
    <property type="term" value="F:toxin activity"/>
    <property type="evidence" value="ECO:0007669"/>
    <property type="project" value="UniProtKB-KW"/>
</dbReference>
<evidence type="ECO:0000313" key="12">
    <source>
        <dbReference type="Proteomes" id="UP000000238"/>
    </source>
</evidence>
<comment type="subcellular location">
    <subcellularLocation>
        <location evidence="1">Cell outer membrane</location>
        <topology evidence="1">Lipid-anchor</topology>
    </subcellularLocation>
</comment>
<dbReference type="GO" id="GO:0030246">
    <property type="term" value="F:carbohydrate binding"/>
    <property type="evidence" value="ECO:0007669"/>
    <property type="project" value="UniProtKB-KW"/>
</dbReference>
<evidence type="ECO:0000256" key="3">
    <source>
        <dbReference type="ARBA" id="ARBA00022729"/>
    </source>
</evidence>
<keyword evidence="6" id="KW-0472">Membrane</keyword>
<reference evidence="11 12" key="1">
    <citation type="journal article" date="2005" name="Nucleic Acids Res.">
        <title>Genomic blueprint of Hahella chejuensis, a marine microbe producing an algicidal agent.</title>
        <authorList>
            <person name="Jeong H."/>
            <person name="Yim J.H."/>
            <person name="Lee C."/>
            <person name="Choi S.-H."/>
            <person name="Park Y.K."/>
            <person name="Yoon S.H."/>
            <person name="Hur C.-G."/>
            <person name="Kang H.-Y."/>
            <person name="Kim D."/>
            <person name="Lee H.H."/>
            <person name="Park K.H."/>
            <person name="Park S.-H."/>
            <person name="Park H.-S."/>
            <person name="Lee H.K."/>
            <person name="Oh T.K."/>
            <person name="Kim J.F."/>
        </authorList>
    </citation>
    <scope>NUCLEOTIDE SEQUENCE [LARGE SCALE GENOMIC DNA]</scope>
    <source>
        <strain evidence="11 12">KCTC 2396</strain>
    </source>
</reference>